<reference evidence="1 2" key="1">
    <citation type="journal article" date="2022" name="G3 (Bethesda)">
        <title>Whole-genome sequence and methylome profiling of the almond [Prunus dulcis (Mill.) D.A. Webb] cultivar 'Nonpareil'.</title>
        <authorList>
            <person name="D'Amico-Willman K.M."/>
            <person name="Ouma W.Z."/>
            <person name="Meulia T."/>
            <person name="Sideli G.M."/>
            <person name="Gradziel T.M."/>
            <person name="Fresnedo-Ramirez J."/>
        </authorList>
    </citation>
    <scope>NUCLEOTIDE SEQUENCE [LARGE SCALE GENOMIC DNA]</scope>
    <source>
        <strain evidence="1">Clone GOH B32 T37-40</strain>
    </source>
</reference>
<dbReference type="EMBL" id="JAJFAZ020000006">
    <property type="protein sequence ID" value="KAI5326599.1"/>
    <property type="molecule type" value="Genomic_DNA"/>
</dbReference>
<name>A0AAD4VLN0_PRUDU</name>
<evidence type="ECO:0000313" key="2">
    <source>
        <dbReference type="Proteomes" id="UP001054821"/>
    </source>
</evidence>
<proteinExistence type="predicted"/>
<accession>A0AAD4VLN0</accession>
<keyword evidence="2" id="KW-1185">Reference proteome</keyword>
<gene>
    <name evidence="1" type="ORF">L3X38_035673</name>
</gene>
<protein>
    <submittedName>
        <fullName evidence="1">Uncharacterized protein</fullName>
    </submittedName>
</protein>
<organism evidence="1 2">
    <name type="scientific">Prunus dulcis</name>
    <name type="common">Almond</name>
    <name type="synonym">Amygdalus dulcis</name>
    <dbReference type="NCBI Taxonomy" id="3755"/>
    <lineage>
        <taxon>Eukaryota</taxon>
        <taxon>Viridiplantae</taxon>
        <taxon>Streptophyta</taxon>
        <taxon>Embryophyta</taxon>
        <taxon>Tracheophyta</taxon>
        <taxon>Spermatophyta</taxon>
        <taxon>Magnoliopsida</taxon>
        <taxon>eudicotyledons</taxon>
        <taxon>Gunneridae</taxon>
        <taxon>Pentapetalae</taxon>
        <taxon>rosids</taxon>
        <taxon>fabids</taxon>
        <taxon>Rosales</taxon>
        <taxon>Rosaceae</taxon>
        <taxon>Amygdaloideae</taxon>
        <taxon>Amygdaleae</taxon>
        <taxon>Prunus</taxon>
    </lineage>
</organism>
<dbReference type="Proteomes" id="UP001054821">
    <property type="component" value="Chromosome 6"/>
</dbReference>
<evidence type="ECO:0000313" key="1">
    <source>
        <dbReference type="EMBL" id="KAI5326599.1"/>
    </source>
</evidence>
<comment type="caution">
    <text evidence="1">The sequence shown here is derived from an EMBL/GenBank/DDBJ whole genome shotgun (WGS) entry which is preliminary data.</text>
</comment>
<sequence>MLMCFTHLVGLENLQTAKKYYASVIDLTGAKNIRALFVLTLCTSAIVTACKRKEQGRQGELRATITGSNSLGERLQAESSRQTFPAYYCLKNLESFIITPLSLKNLPLATSSLTTWPSVRTRGFSKGKKGGKKKAADPFAKKDWYDIKAPSLFTERQYWQNPCLQELRALRLLLKDSSIECFEEDPAKSGVMCKEGTYSLTSGEWDFTTDKLRVVSEEVADTD</sequence>
<dbReference type="AlphaFoldDB" id="A0AAD4VLN0"/>